<dbReference type="Pfam" id="PF19054">
    <property type="entry name" value="DUF5753"/>
    <property type="match status" value="1"/>
</dbReference>
<dbReference type="InterPro" id="IPR043917">
    <property type="entry name" value="DUF5753"/>
</dbReference>
<dbReference type="PROSITE" id="PS50943">
    <property type="entry name" value="HTH_CROC1"/>
    <property type="match status" value="1"/>
</dbReference>
<dbReference type="CDD" id="cd00093">
    <property type="entry name" value="HTH_XRE"/>
    <property type="match status" value="1"/>
</dbReference>
<dbReference type="OrthoDB" id="9803128at2"/>
<dbReference type="EMBL" id="PYBW01000049">
    <property type="protein sequence ID" value="PYC78620.1"/>
    <property type="molecule type" value="Genomic_DNA"/>
</dbReference>
<dbReference type="GO" id="GO:0003677">
    <property type="term" value="F:DNA binding"/>
    <property type="evidence" value="ECO:0007669"/>
    <property type="project" value="InterPro"/>
</dbReference>
<organism evidence="2 3">
    <name type="scientific">Streptomyces tateyamensis</name>
    <dbReference type="NCBI Taxonomy" id="565073"/>
    <lineage>
        <taxon>Bacteria</taxon>
        <taxon>Bacillati</taxon>
        <taxon>Actinomycetota</taxon>
        <taxon>Actinomycetes</taxon>
        <taxon>Kitasatosporales</taxon>
        <taxon>Streptomycetaceae</taxon>
        <taxon>Streptomyces</taxon>
    </lineage>
</organism>
<comment type="caution">
    <text evidence="2">The sequence shown here is derived from an EMBL/GenBank/DDBJ whole genome shotgun (WGS) entry which is preliminary data.</text>
</comment>
<reference evidence="2 3" key="1">
    <citation type="submission" date="2018-03" db="EMBL/GenBank/DDBJ databases">
        <title>Bioinformatic expansion and discovery of thiopeptide antibiotics.</title>
        <authorList>
            <person name="Schwalen C.J."/>
            <person name="Hudson G.A."/>
            <person name="Mitchell D.A."/>
        </authorList>
    </citation>
    <scope>NUCLEOTIDE SEQUENCE [LARGE SCALE GENOMIC DNA]</scope>
    <source>
        <strain evidence="2 3">ATCC 21389</strain>
    </source>
</reference>
<evidence type="ECO:0000313" key="2">
    <source>
        <dbReference type="EMBL" id="PYC78620.1"/>
    </source>
</evidence>
<accession>A0A2V4NRH1</accession>
<dbReference type="AlphaFoldDB" id="A0A2V4NRH1"/>
<evidence type="ECO:0000259" key="1">
    <source>
        <dbReference type="PROSITE" id="PS50943"/>
    </source>
</evidence>
<dbReference type="InterPro" id="IPR010982">
    <property type="entry name" value="Lambda_DNA-bd_dom_sf"/>
</dbReference>
<dbReference type="Gene3D" id="1.10.260.40">
    <property type="entry name" value="lambda repressor-like DNA-binding domains"/>
    <property type="match status" value="1"/>
</dbReference>
<sequence>MAVSSRGLLRRMTGCNLGASGTAWRDAGSVVHSTPPPIGRRCALPLSLPMYLPCRSVTKSFTTSPTWGFGSGFGGSTRLATALLLSVAESLPGRHTVLYARTVFNRPLRKEECALSRTVLPPPVTPREHFATQLRQTREALGLTQSQLAARMGYSAVHVSAVETGRKPPTLPFAKSLDHAFDSGTKFVDLYGKIHGTSLLQGFPEYVTHEANAIALRIFQPRTIDGLLQTAEYATAWESGNVIRGEVTQEQADSRVDLLLDRQRILTGASRPTLSTIMDETCLRRPIGSPLVMVAQLRRLEELAEQPRTTIQIAPDSLGQANPLNHPLTLLTMPGRVVLGYTEGLSRGFLERDGETVARWADSYDQLRVEALSRAASLSMIRKVREDYEHAP</sequence>
<proteinExistence type="predicted"/>
<feature type="domain" description="HTH cro/C1-type" evidence="1">
    <location>
        <begin position="134"/>
        <end position="190"/>
    </location>
</feature>
<dbReference type="Proteomes" id="UP000248039">
    <property type="component" value="Unassembled WGS sequence"/>
</dbReference>
<gene>
    <name evidence="2" type="ORF">C7C46_16100</name>
</gene>
<dbReference type="SUPFAM" id="SSF47413">
    <property type="entry name" value="lambda repressor-like DNA-binding domains"/>
    <property type="match status" value="1"/>
</dbReference>
<dbReference type="InterPro" id="IPR001387">
    <property type="entry name" value="Cro/C1-type_HTH"/>
</dbReference>
<protein>
    <recommendedName>
        <fullName evidence="1">HTH cro/C1-type domain-containing protein</fullName>
    </recommendedName>
</protein>
<dbReference type="SMART" id="SM00530">
    <property type="entry name" value="HTH_XRE"/>
    <property type="match status" value="1"/>
</dbReference>
<name>A0A2V4NRH1_9ACTN</name>
<keyword evidence="3" id="KW-1185">Reference proteome</keyword>
<evidence type="ECO:0000313" key="3">
    <source>
        <dbReference type="Proteomes" id="UP000248039"/>
    </source>
</evidence>
<dbReference type="Pfam" id="PF13560">
    <property type="entry name" value="HTH_31"/>
    <property type="match status" value="1"/>
</dbReference>